<dbReference type="GO" id="GO:0016740">
    <property type="term" value="F:transferase activity"/>
    <property type="evidence" value="ECO:0007669"/>
    <property type="project" value="UniProtKB-KW"/>
</dbReference>
<evidence type="ECO:0000259" key="1">
    <source>
        <dbReference type="Pfam" id="PF13480"/>
    </source>
</evidence>
<dbReference type="Proteomes" id="UP000553963">
    <property type="component" value="Unassembled WGS sequence"/>
</dbReference>
<dbReference type="InterPro" id="IPR016181">
    <property type="entry name" value="Acyl_CoA_acyltransferase"/>
</dbReference>
<dbReference type="Gene3D" id="3.40.630.30">
    <property type="match status" value="1"/>
</dbReference>
<dbReference type="RefSeq" id="WP_183397021.1">
    <property type="nucleotide sequence ID" value="NZ_JACIDS010000001.1"/>
</dbReference>
<dbReference type="Pfam" id="PF13480">
    <property type="entry name" value="Acetyltransf_6"/>
    <property type="match status" value="1"/>
</dbReference>
<accession>A0A840ALL3</accession>
<sequence length="412" mass="45470">MLRIEDAFHVGEQPRRDAMSDGPLTVSVLRDGAAIEREWRAMAARADASVYQQFGWTAAWAESIAREQAIEPVILAIRTAGRLAMILPLGVERIGPLRIARYPGGEHANIRMPLTDADCRGGVEDPVALAKALRDALRAAPTAIDLIDLDALPLQWNGADVPLAHHPDAKPARLPLGRLDLAADLATTLGPERRGRKAKKHRSQVNALAPVGGYRFRRAESEADALALFAQFRAEKAAWFARMGIDDSFAEPGVPAFFHALIARRWRQHEALLDLYAIEFDGSIRAIFGGGEAGGRLSGYFLSVSDDVWRRITPGELLLHDLTAHACAAGLTAFDLGRGDDRYKWSWLQTAEPQVRLILPVTLRGRAGLAMIRMADRLEQRIRSNERLFRLAKAIRRRIRGQESPASDQTAD</sequence>
<dbReference type="SUPFAM" id="SSF55729">
    <property type="entry name" value="Acyl-CoA N-acyltransferases (Nat)"/>
    <property type="match status" value="1"/>
</dbReference>
<comment type="caution">
    <text evidence="2">The sequence shown here is derived from an EMBL/GenBank/DDBJ whole genome shotgun (WGS) entry which is preliminary data.</text>
</comment>
<keyword evidence="2" id="KW-0808">Transferase</keyword>
<feature type="domain" description="BioF2-like acetyltransferase" evidence="1">
    <location>
        <begin position="197"/>
        <end position="344"/>
    </location>
</feature>
<evidence type="ECO:0000313" key="2">
    <source>
        <dbReference type="EMBL" id="MBB3929356.1"/>
    </source>
</evidence>
<keyword evidence="3" id="KW-1185">Reference proteome</keyword>
<gene>
    <name evidence="2" type="ORF">GGR25_000375</name>
</gene>
<dbReference type="EMBL" id="JACIDS010000001">
    <property type="protein sequence ID" value="MBB3929356.1"/>
    <property type="molecule type" value="Genomic_DNA"/>
</dbReference>
<evidence type="ECO:0000313" key="3">
    <source>
        <dbReference type="Proteomes" id="UP000553963"/>
    </source>
</evidence>
<dbReference type="InterPro" id="IPR038740">
    <property type="entry name" value="BioF2-like_GNAT_dom"/>
</dbReference>
<name>A0A840ALL3_9HYPH</name>
<proteinExistence type="predicted"/>
<organism evidence="2 3">
    <name type="scientific">Kaistia hirudinis</name>
    <dbReference type="NCBI Taxonomy" id="1293440"/>
    <lineage>
        <taxon>Bacteria</taxon>
        <taxon>Pseudomonadati</taxon>
        <taxon>Pseudomonadota</taxon>
        <taxon>Alphaproteobacteria</taxon>
        <taxon>Hyphomicrobiales</taxon>
        <taxon>Kaistiaceae</taxon>
        <taxon>Kaistia</taxon>
    </lineage>
</organism>
<reference evidence="2 3" key="1">
    <citation type="submission" date="2020-08" db="EMBL/GenBank/DDBJ databases">
        <title>Genomic Encyclopedia of Type Strains, Phase IV (KMG-IV): sequencing the most valuable type-strain genomes for metagenomic binning, comparative biology and taxonomic classification.</title>
        <authorList>
            <person name="Goeker M."/>
        </authorList>
    </citation>
    <scope>NUCLEOTIDE SEQUENCE [LARGE SCALE GENOMIC DNA]</scope>
    <source>
        <strain evidence="2 3">DSM 25966</strain>
    </source>
</reference>
<dbReference type="AlphaFoldDB" id="A0A840ALL3"/>
<protein>
    <submittedName>
        <fullName evidence="2">CelD/BcsL family acetyltransferase involved in cellulose biosynthesis</fullName>
    </submittedName>
</protein>